<protein>
    <submittedName>
        <fullName evidence="1">Uncharacterized protein</fullName>
    </submittedName>
</protein>
<evidence type="ECO:0000313" key="1">
    <source>
        <dbReference type="EMBL" id="KAI0087625.1"/>
    </source>
</evidence>
<gene>
    <name evidence="1" type="ORF">BDY19DRAFT_1091732</name>
</gene>
<dbReference type="Proteomes" id="UP001055072">
    <property type="component" value="Unassembled WGS sequence"/>
</dbReference>
<sequence length="304" mass="34249">MVPLAEEILNEILRYALRLHPVDIFTVSYTKNAKHMNRASRPSRHLLLVCKRWRRIGTPYLYETIELTTEDHVKSLLTTLRSSRDLCPLIRNLRIDGAYGKDLYEVARRTCNVRVLSLQLMTPSRCLTGGLARALACFNPTELYLHGIGERHGTKKVITNTKTFLKAFSGWKALRKISFLHDVLGPLILPRVLTARLSEIPQLMIGGNPGALAGFLTSEEFYSVVRKAGVGAITCYGATGCLHEYIEGHKATIPEDIVALLVYEATDTSKRDSDHRTIRVMPVMDCNEREVFLAQLLDTIDLRS</sequence>
<dbReference type="EMBL" id="MU274917">
    <property type="protein sequence ID" value="KAI0087625.1"/>
    <property type="molecule type" value="Genomic_DNA"/>
</dbReference>
<evidence type="ECO:0000313" key="2">
    <source>
        <dbReference type="Proteomes" id="UP001055072"/>
    </source>
</evidence>
<reference evidence="1" key="1">
    <citation type="journal article" date="2021" name="Environ. Microbiol.">
        <title>Gene family expansions and transcriptome signatures uncover fungal adaptations to wood decay.</title>
        <authorList>
            <person name="Hage H."/>
            <person name="Miyauchi S."/>
            <person name="Viragh M."/>
            <person name="Drula E."/>
            <person name="Min B."/>
            <person name="Chaduli D."/>
            <person name="Navarro D."/>
            <person name="Favel A."/>
            <person name="Norest M."/>
            <person name="Lesage-Meessen L."/>
            <person name="Balint B."/>
            <person name="Merenyi Z."/>
            <person name="de Eugenio L."/>
            <person name="Morin E."/>
            <person name="Martinez A.T."/>
            <person name="Baldrian P."/>
            <person name="Stursova M."/>
            <person name="Martinez M.J."/>
            <person name="Novotny C."/>
            <person name="Magnuson J.K."/>
            <person name="Spatafora J.W."/>
            <person name="Maurice S."/>
            <person name="Pangilinan J."/>
            <person name="Andreopoulos W."/>
            <person name="LaButti K."/>
            <person name="Hundley H."/>
            <person name="Na H."/>
            <person name="Kuo A."/>
            <person name="Barry K."/>
            <person name="Lipzen A."/>
            <person name="Henrissat B."/>
            <person name="Riley R."/>
            <person name="Ahrendt S."/>
            <person name="Nagy L.G."/>
            <person name="Grigoriev I.V."/>
            <person name="Martin F."/>
            <person name="Rosso M.N."/>
        </authorList>
    </citation>
    <scope>NUCLEOTIDE SEQUENCE</scope>
    <source>
        <strain evidence="1">CBS 384.51</strain>
    </source>
</reference>
<keyword evidence="2" id="KW-1185">Reference proteome</keyword>
<proteinExistence type="predicted"/>
<comment type="caution">
    <text evidence="1">The sequence shown here is derived from an EMBL/GenBank/DDBJ whole genome shotgun (WGS) entry which is preliminary data.</text>
</comment>
<organism evidence="1 2">
    <name type="scientific">Irpex rosettiformis</name>
    <dbReference type="NCBI Taxonomy" id="378272"/>
    <lineage>
        <taxon>Eukaryota</taxon>
        <taxon>Fungi</taxon>
        <taxon>Dikarya</taxon>
        <taxon>Basidiomycota</taxon>
        <taxon>Agaricomycotina</taxon>
        <taxon>Agaricomycetes</taxon>
        <taxon>Polyporales</taxon>
        <taxon>Irpicaceae</taxon>
        <taxon>Irpex</taxon>
    </lineage>
</organism>
<accession>A0ACB8U0U4</accession>
<name>A0ACB8U0U4_9APHY</name>